<organism evidence="2 3">
    <name type="scientific">Venturia nashicola</name>
    <dbReference type="NCBI Taxonomy" id="86259"/>
    <lineage>
        <taxon>Eukaryota</taxon>
        <taxon>Fungi</taxon>
        <taxon>Dikarya</taxon>
        <taxon>Ascomycota</taxon>
        <taxon>Pezizomycotina</taxon>
        <taxon>Dothideomycetes</taxon>
        <taxon>Pleosporomycetidae</taxon>
        <taxon>Venturiales</taxon>
        <taxon>Venturiaceae</taxon>
        <taxon>Venturia</taxon>
    </lineage>
</organism>
<keyword evidence="3" id="KW-1185">Reference proteome</keyword>
<reference evidence="2 3" key="1">
    <citation type="submission" date="2019-04" db="EMBL/GenBank/DDBJ databases">
        <title>High contiguity whole genome sequence and gene annotation resource for two Venturia nashicola isolates.</title>
        <authorList>
            <person name="Prokchorchik M."/>
            <person name="Won K."/>
            <person name="Lee Y."/>
            <person name="Choi E.D."/>
            <person name="Segonzac C."/>
            <person name="Sohn K.H."/>
        </authorList>
    </citation>
    <scope>NUCLEOTIDE SEQUENCE [LARGE SCALE GENOMIC DNA]</scope>
    <source>
        <strain evidence="2 3">PRI2</strain>
    </source>
</reference>
<dbReference type="EMBL" id="SNSC02000009">
    <property type="protein sequence ID" value="TID21234.1"/>
    <property type="molecule type" value="Genomic_DNA"/>
</dbReference>
<protein>
    <recommendedName>
        <fullName evidence="4">HNH nuclease domain-containing protein</fullName>
    </recommendedName>
</protein>
<evidence type="ECO:0000313" key="3">
    <source>
        <dbReference type="Proteomes" id="UP000298493"/>
    </source>
</evidence>
<proteinExistence type="predicted"/>
<dbReference type="STRING" id="86259.A0A4Z1P3W2"/>
<evidence type="ECO:0000313" key="2">
    <source>
        <dbReference type="EMBL" id="TID21234.1"/>
    </source>
</evidence>
<name>A0A4Z1P3W2_9PEZI</name>
<evidence type="ECO:0000256" key="1">
    <source>
        <dbReference type="SAM" id="MobiDB-lite"/>
    </source>
</evidence>
<evidence type="ECO:0008006" key="4">
    <source>
        <dbReference type="Google" id="ProtNLM"/>
    </source>
</evidence>
<comment type="caution">
    <text evidence="2">The sequence shown here is derived from an EMBL/GenBank/DDBJ whole genome shotgun (WGS) entry which is preliminary data.</text>
</comment>
<feature type="region of interest" description="Disordered" evidence="1">
    <location>
        <begin position="1"/>
        <end position="36"/>
    </location>
</feature>
<sequence>MSSATNPNIDPPPNAVFPPPLSSHPSRSSSSNKRRRIDVSSIASSSTASSGAAFSTSTNAAIVGHIPKCWLCEAKTVQVCHIVAKGDHSFARLRDEEGLITFTALGDIDNGIALCPLCHVNFDDISAPGFVFFPADLQYFINFERSDYMRREAGAARGTRLKRVCPNAIDYKQHQVDSGEADEDTIGGLYQRYILKDYMSPLLWSQSDGPQEYQFSNKPWHGAPMAALRRAFQIHGDPLSRAIPAFQRARLRELQDLYMRDPPSPVPISHRPNDEELQVLEHTTGLEESNSQSLPEINPTVMAIPGTTTAVVRTVDSGIDTRTIERHHNHRKRRGDAYIGVEFPENRVKQRMSVRRPTTSIAQWGEESSSDDKVLWLSKMRGWQPECAKPL</sequence>
<accession>A0A4Z1P3W2</accession>
<dbReference type="AlphaFoldDB" id="A0A4Z1P3W2"/>
<dbReference type="Proteomes" id="UP000298493">
    <property type="component" value="Unassembled WGS sequence"/>
</dbReference>
<gene>
    <name evidence="2" type="ORF">E6O75_ATG04629</name>
</gene>
<feature type="compositionally biased region" description="Pro residues" evidence="1">
    <location>
        <begin position="9"/>
        <end position="22"/>
    </location>
</feature>